<keyword evidence="3" id="KW-0548">Nucleotidyltransferase</keyword>
<reference evidence="4" key="1">
    <citation type="submission" date="2016-12" db="EMBL/GenBank/DDBJ databases">
        <authorList>
            <person name="Rodrigo-Torres L."/>
            <person name="Arahal R.D."/>
            <person name="Lucena T."/>
        </authorList>
    </citation>
    <scope>NUCLEOTIDE SEQUENCE [LARGE SCALE GENOMIC DNA]</scope>
</reference>
<gene>
    <name evidence="3" type="primary">traC_2</name>
    <name evidence="3" type="ORF">VQ7734_02370</name>
</gene>
<dbReference type="GO" id="GO:0003697">
    <property type="term" value="F:single-stranded DNA binding"/>
    <property type="evidence" value="ECO:0007669"/>
    <property type="project" value="InterPro"/>
</dbReference>
<dbReference type="AlphaFoldDB" id="A0A1M7YVK8"/>
<name>A0A1M7YVK8_9VIBR</name>
<keyword evidence="3" id="KW-0808">Transferase</keyword>
<feature type="domain" description="N-terminal" evidence="1">
    <location>
        <begin position="53"/>
        <end position="96"/>
    </location>
</feature>
<keyword evidence="4" id="KW-1185">Reference proteome</keyword>
<proteinExistence type="predicted"/>
<dbReference type="Proteomes" id="UP000184600">
    <property type="component" value="Unassembled WGS sequence"/>
</dbReference>
<dbReference type="EC" id="2.7.7.-" evidence="3"/>
<evidence type="ECO:0000259" key="1">
    <source>
        <dbReference type="Pfam" id="PF08401"/>
    </source>
</evidence>
<dbReference type="EMBL" id="FRFG01000026">
    <property type="protein sequence ID" value="SHO56601.1"/>
    <property type="molecule type" value="Genomic_DNA"/>
</dbReference>
<organism evidence="3 4">
    <name type="scientific">Vibrio quintilis</name>
    <dbReference type="NCBI Taxonomy" id="1117707"/>
    <lineage>
        <taxon>Bacteria</taxon>
        <taxon>Pseudomonadati</taxon>
        <taxon>Pseudomonadota</taxon>
        <taxon>Gammaproteobacteria</taxon>
        <taxon>Vibrionales</taxon>
        <taxon>Vibrionaceae</taxon>
        <taxon>Vibrio</taxon>
    </lineage>
</organism>
<feature type="domain" description="Polyvalent protein metallopeptidase" evidence="2">
    <location>
        <begin position="217"/>
        <end position="337"/>
    </location>
</feature>
<evidence type="ECO:0000313" key="3">
    <source>
        <dbReference type="EMBL" id="SHO56601.1"/>
    </source>
</evidence>
<dbReference type="Pfam" id="PF18818">
    <property type="entry name" value="MPTase-PolyVal"/>
    <property type="match status" value="1"/>
</dbReference>
<dbReference type="InterPro" id="IPR013610">
    <property type="entry name" value="ArdC_N"/>
</dbReference>
<evidence type="ECO:0000259" key="2">
    <source>
        <dbReference type="Pfam" id="PF18818"/>
    </source>
</evidence>
<evidence type="ECO:0000313" key="4">
    <source>
        <dbReference type="Proteomes" id="UP000184600"/>
    </source>
</evidence>
<dbReference type="OrthoDB" id="9792687at2"/>
<dbReference type="RefSeq" id="WP_073582702.1">
    <property type="nucleotide sequence ID" value="NZ_AP024897.1"/>
</dbReference>
<protein>
    <submittedName>
        <fullName evidence="3">DNA primase TraC</fullName>
        <ecNumber evidence="3">2.7.7.-</ecNumber>
    </submittedName>
</protein>
<dbReference type="STRING" id="1117707.VQ7734_02370"/>
<sequence length="462" mass="53100">MTKKRLSATGSTTEKKSQQDQILDRLFDYFSKPKGEKPTSDNDVEVSFYRSTLNALPINFFGNQYSGINIIMLLADQQKMATKIPLYATFKQAQELLEKHKDQLPTQSENFDPNKPLKGIKLESVVVKYLENYKKDGHRISKAQFEKFTEGMSFKEMRDNGFELRRGLKGYRVFALEKIKHLLPQSYIDEQPYFAKQDALAKQTMVESEKDQAFVNQAKMIIEAMGVPVIEKDKDRAYYNVKEDHIVIPPREKFKSDKARFAVILHELSHSTGHPSRLNRKLSNPFGSQTYAKEELIAETATLFMCLDQGLETFHSHAAYLESWTQQFADQKKALLSVCKQAKEAQSYISERVEQHKLKLQQETQYLDFSQQSQTVLQQVICDEASFDPTLNPLVNHSIIGIRYVSNGIELVTDSDQRVEVSNEFSKSLSREIERLITLEKSAFQEERKKHIGVGRRAGLSV</sequence>
<dbReference type="InterPro" id="IPR041459">
    <property type="entry name" value="MPTase-PolyVal"/>
</dbReference>
<dbReference type="Pfam" id="PF08401">
    <property type="entry name" value="ArdcN"/>
    <property type="match status" value="1"/>
</dbReference>
<accession>A0A1M7YVK8</accession>
<dbReference type="GO" id="GO:0016779">
    <property type="term" value="F:nucleotidyltransferase activity"/>
    <property type="evidence" value="ECO:0007669"/>
    <property type="project" value="UniProtKB-KW"/>
</dbReference>